<reference evidence="2 3" key="1">
    <citation type="journal article" date="2006" name="Proc. Natl. Acad. Sci. U.S.A.">
        <title>Burkholderia xenovorans LB400 harbors a multi-replicon, 9.73-Mbp genome shaped for versatility.</title>
        <authorList>
            <person name="Chain P.S."/>
            <person name="Denef V.J."/>
            <person name="Konstantinidis K.T."/>
            <person name="Vergez L.M."/>
            <person name="Agullo L."/>
            <person name="Reyes V.L."/>
            <person name="Hauser L."/>
            <person name="Cordova M."/>
            <person name="Gomez L."/>
            <person name="Gonzalez M."/>
            <person name="Land M."/>
            <person name="Lao V."/>
            <person name="Larimer F."/>
            <person name="LiPuma J.J."/>
            <person name="Mahenthiralingam E."/>
            <person name="Malfatti S.A."/>
            <person name="Marx C.J."/>
            <person name="Parnell J.J."/>
            <person name="Ramette A."/>
            <person name="Richardson P."/>
            <person name="Seeger M."/>
            <person name="Smith D."/>
            <person name="Spilker T."/>
            <person name="Sul W.J."/>
            <person name="Tsoi T.V."/>
            <person name="Ulrich L.E."/>
            <person name="Zhulin I.B."/>
            <person name="Tiedje J.M."/>
        </authorList>
    </citation>
    <scope>NUCLEOTIDE SEQUENCE [LARGE SCALE GENOMIC DNA]</scope>
    <source>
        <strain evidence="2 3">LB400</strain>
    </source>
</reference>
<evidence type="ECO:0000313" key="2">
    <source>
        <dbReference type="EMBL" id="ABE31274.1"/>
    </source>
</evidence>
<keyword evidence="3" id="KW-1185">Reference proteome</keyword>
<sequence length="118" mass="13175">MCPRWRCALSASAAAGDRFEQMAGMKVQPAGGDRGLPGRLSRAIVACYNLWLSRSPSRLLLHMGFIGVKKKQKSGGNGFSWRWLPAPWGRKVSRRKVSQGSRLASRRIQGVRRVQPDR</sequence>
<proteinExistence type="predicted"/>
<dbReference type="AlphaFoldDB" id="Q13XB5"/>
<dbReference type="Proteomes" id="UP000001817">
    <property type="component" value="Chromosome 1"/>
</dbReference>
<evidence type="ECO:0000313" key="3">
    <source>
        <dbReference type="Proteomes" id="UP000001817"/>
    </source>
</evidence>
<accession>Q13XB5</accession>
<dbReference type="STRING" id="266265.Bxe_A1681"/>
<feature type="region of interest" description="Disordered" evidence="1">
    <location>
        <begin position="95"/>
        <end position="118"/>
    </location>
</feature>
<dbReference type="KEGG" id="bxe:Bxe_A1681"/>
<evidence type="ECO:0000256" key="1">
    <source>
        <dbReference type="SAM" id="MobiDB-lite"/>
    </source>
</evidence>
<name>Q13XB5_PARXL</name>
<protein>
    <submittedName>
        <fullName evidence="2">Uncharacterized protein</fullName>
    </submittedName>
</protein>
<organism evidence="2 3">
    <name type="scientific">Paraburkholderia xenovorans (strain LB400)</name>
    <dbReference type="NCBI Taxonomy" id="266265"/>
    <lineage>
        <taxon>Bacteria</taxon>
        <taxon>Pseudomonadati</taxon>
        <taxon>Pseudomonadota</taxon>
        <taxon>Betaproteobacteria</taxon>
        <taxon>Burkholderiales</taxon>
        <taxon>Burkholderiaceae</taxon>
        <taxon>Paraburkholderia</taxon>
    </lineage>
</organism>
<gene>
    <name evidence="2" type="ORF">Bxe_A1681</name>
</gene>
<dbReference type="EMBL" id="CP000270">
    <property type="protein sequence ID" value="ABE31274.1"/>
    <property type="molecule type" value="Genomic_DNA"/>
</dbReference>